<dbReference type="EnsemblPlants" id="PNT63136">
    <property type="protein sequence ID" value="PNT63136"/>
    <property type="gene ID" value="BRADI_4g11920v3"/>
</dbReference>
<dbReference type="Pfam" id="PF23598">
    <property type="entry name" value="LRR_14"/>
    <property type="match status" value="1"/>
</dbReference>
<evidence type="ECO:0000259" key="2">
    <source>
        <dbReference type="Pfam" id="PF00931"/>
    </source>
</evidence>
<dbReference type="Gramene" id="PNT63137">
    <property type="protein sequence ID" value="PNT63137"/>
    <property type="gene ID" value="BRADI_4g11920v3"/>
</dbReference>
<reference evidence="6" key="3">
    <citation type="submission" date="2018-08" db="UniProtKB">
        <authorList>
            <consortium name="EnsemblPlants"/>
        </authorList>
    </citation>
    <scope>IDENTIFICATION</scope>
    <source>
        <strain evidence="6">cv. Bd21</strain>
    </source>
</reference>
<dbReference type="InterPro" id="IPR002182">
    <property type="entry name" value="NB-ARC"/>
</dbReference>
<gene>
    <name evidence="5" type="ORF">BRADI_4g11920v3</name>
</gene>
<dbReference type="Pfam" id="PF00931">
    <property type="entry name" value="NB-ARC"/>
    <property type="match status" value="1"/>
</dbReference>
<name>A0A2K2CM84_BRADI</name>
<evidence type="ECO:0000313" key="5">
    <source>
        <dbReference type="EMBL" id="PNT63136.1"/>
    </source>
</evidence>
<dbReference type="PANTHER" id="PTHR47186:SF38">
    <property type="entry name" value="NB-ARC DOMAIN-CONTAINING PROTEIN"/>
    <property type="match status" value="1"/>
</dbReference>
<proteinExistence type="predicted"/>
<dbReference type="ExpressionAtlas" id="A0A2K2CM84">
    <property type="expression patterns" value="baseline and differential"/>
</dbReference>
<evidence type="ECO:0000259" key="4">
    <source>
        <dbReference type="Pfam" id="PF25019"/>
    </source>
</evidence>
<dbReference type="Pfam" id="PF25019">
    <property type="entry name" value="LRR_R13L1-DRL21"/>
    <property type="match status" value="1"/>
</dbReference>
<dbReference type="Gene3D" id="3.40.50.300">
    <property type="entry name" value="P-loop containing nucleotide triphosphate hydrolases"/>
    <property type="match status" value="1"/>
</dbReference>
<dbReference type="SUPFAM" id="SSF52058">
    <property type="entry name" value="L domain-like"/>
    <property type="match status" value="1"/>
</dbReference>
<organism evidence="5">
    <name type="scientific">Brachypodium distachyon</name>
    <name type="common">Purple false brome</name>
    <name type="synonym">Trachynia distachya</name>
    <dbReference type="NCBI Taxonomy" id="15368"/>
    <lineage>
        <taxon>Eukaryota</taxon>
        <taxon>Viridiplantae</taxon>
        <taxon>Streptophyta</taxon>
        <taxon>Embryophyta</taxon>
        <taxon>Tracheophyta</taxon>
        <taxon>Spermatophyta</taxon>
        <taxon>Magnoliopsida</taxon>
        <taxon>Liliopsida</taxon>
        <taxon>Poales</taxon>
        <taxon>Poaceae</taxon>
        <taxon>BOP clade</taxon>
        <taxon>Pooideae</taxon>
        <taxon>Stipodae</taxon>
        <taxon>Brachypodieae</taxon>
        <taxon>Brachypodium</taxon>
    </lineage>
</organism>
<dbReference type="Gramene" id="PNT63136">
    <property type="protein sequence ID" value="PNT63136"/>
    <property type="gene ID" value="BRADI_4g11920v3"/>
</dbReference>
<feature type="domain" description="R13L1/DRL21-like LRR repeat region" evidence="4">
    <location>
        <begin position="738"/>
        <end position="867"/>
    </location>
</feature>
<dbReference type="GO" id="GO:0043531">
    <property type="term" value="F:ADP binding"/>
    <property type="evidence" value="ECO:0007669"/>
    <property type="project" value="InterPro"/>
</dbReference>
<reference evidence="5" key="2">
    <citation type="submission" date="2017-06" db="EMBL/GenBank/DDBJ databases">
        <title>WGS assembly of Brachypodium distachyon.</title>
        <authorList>
            <consortium name="The International Brachypodium Initiative"/>
            <person name="Lucas S."/>
            <person name="Harmon-Smith M."/>
            <person name="Lail K."/>
            <person name="Tice H."/>
            <person name="Grimwood J."/>
            <person name="Bruce D."/>
            <person name="Barry K."/>
            <person name="Shu S."/>
            <person name="Lindquist E."/>
            <person name="Wang M."/>
            <person name="Pitluck S."/>
            <person name="Vogel J.P."/>
            <person name="Garvin D.F."/>
            <person name="Mockler T.C."/>
            <person name="Schmutz J."/>
            <person name="Rokhsar D."/>
            <person name="Bevan M.W."/>
        </authorList>
    </citation>
    <scope>NUCLEOTIDE SEQUENCE</scope>
    <source>
        <strain evidence="5">Bd21</strain>
    </source>
</reference>
<evidence type="ECO:0000256" key="1">
    <source>
        <dbReference type="ARBA" id="ARBA00022737"/>
    </source>
</evidence>
<evidence type="ECO:0000313" key="7">
    <source>
        <dbReference type="Proteomes" id="UP000008810"/>
    </source>
</evidence>
<dbReference type="EMBL" id="CM000883">
    <property type="protein sequence ID" value="PNT63136.1"/>
    <property type="molecule type" value="Genomic_DNA"/>
</dbReference>
<sequence>MSGADLQRVMDMLSSARLEGQLRLLRAGGLLDGLRAAVGAVYENGTVRKGANARLTLCIGNLSAHLGDALEAVLGQQTSADAWHQLPAVALRNRRLRRATARRLAQSLRDFRALESYVRHDVVGDDTLSLSSSTVFAAPPTRPPVGPIVGRRALVEKMVRRILLAAGSGETRPLVMPVVGGPGVGKTRLAQALFLDDRVRRRFDVRRWVHVSPQLHLAKMLMMISGSRRSAMRALRLGYSKKTMKILIWDALRGGSYLMVLDDVWSHSAAGARGSLELDAMMHSLPPNGVVVITTRTPALLSMIATGVKPYYLLPLGEKLSSSLARRWTSPYAGTCPPELIQETGMMIARKCGGVPSLLEHACRMLCLPQLGVDFWSGFMGKTFDENRISNLWRQLPAYIDMLLEEEFWQRFLQHCHGLPGADLLLESASVSYQQLRFDLRGSLVYCSLFPSGYTFDAEQLAELLAVEGFIPPTVTEAQRRAFLQVLFDECFYPLEEHGTAYRMHRMLHIFTRYMDREFISVIPGGQVTHITSRARAQPSVRHVSMIIHSSVTSFHSDLFAFRHLRTLILLRQGESKTRLPDHQPQCEIKVIPALFCLSFKHLQILSLESTKIGMIPTRFEELSSLRYLNLSRSDIDIVPRSVSRLQFLQTLILSRCEKLQKLHSNTTKLSRLQKLDLEGCRQLVELPQDMSKMRSLEYLNLLGCSLLTQMPRGVGQLCNLRTLLGYVTPICSDGRTISELQALPNLHRLSLECLDKVTEPVNARCAKLELKRNLESLKLRWSADAESVNAIACAVLESLQPPQCLKVLEIVAYEGNKFPTWLMAPQGLRPYLSSLVEIRLVNLRACDKMLPPLGVLPCLKIAEISGVQDISCIDDSFYGRDGRFCSLEKLTLSFMPNLQVWEAVHRDDDEDVTSGSAAAAIFPLLTEVSIIQCPKFRALHMELPSVEKLTLWMNTRCSTAQEEAWEV</sequence>
<dbReference type="EMBL" id="CM000883">
    <property type="protein sequence ID" value="PNT63137.1"/>
    <property type="molecule type" value="Genomic_DNA"/>
</dbReference>
<evidence type="ECO:0000259" key="3">
    <source>
        <dbReference type="Pfam" id="PF23598"/>
    </source>
</evidence>
<feature type="domain" description="NB-ARC" evidence="2">
    <location>
        <begin position="158"/>
        <end position="299"/>
    </location>
</feature>
<dbReference type="InterPro" id="IPR056789">
    <property type="entry name" value="LRR_R13L1-DRL21"/>
</dbReference>
<accession>A0A2K2CM84</accession>
<dbReference type="InParanoid" id="A0A2K2CM84"/>
<dbReference type="PANTHER" id="PTHR47186">
    <property type="entry name" value="LEUCINE-RICH REPEAT-CONTAINING PROTEIN 57"/>
    <property type="match status" value="1"/>
</dbReference>
<dbReference type="Gene3D" id="3.80.10.10">
    <property type="entry name" value="Ribonuclease Inhibitor"/>
    <property type="match status" value="2"/>
</dbReference>
<dbReference type="InterPro" id="IPR027417">
    <property type="entry name" value="P-loop_NTPase"/>
</dbReference>
<dbReference type="SUPFAM" id="SSF52540">
    <property type="entry name" value="P-loop containing nucleoside triphosphate hydrolases"/>
    <property type="match status" value="1"/>
</dbReference>
<dbReference type="PRINTS" id="PR00364">
    <property type="entry name" value="DISEASERSIST"/>
</dbReference>
<dbReference type="InterPro" id="IPR055414">
    <property type="entry name" value="LRR_R13L4/SHOC2-like"/>
</dbReference>
<keyword evidence="7" id="KW-1185">Reference proteome</keyword>
<reference evidence="5 6" key="1">
    <citation type="journal article" date="2010" name="Nature">
        <title>Genome sequencing and analysis of the model grass Brachypodium distachyon.</title>
        <authorList>
            <consortium name="International Brachypodium Initiative"/>
        </authorList>
    </citation>
    <scope>NUCLEOTIDE SEQUENCE [LARGE SCALE GENOMIC DNA]</scope>
    <source>
        <strain evidence="5 6">Bd21</strain>
    </source>
</reference>
<evidence type="ECO:0000313" key="6">
    <source>
        <dbReference type="EnsemblPlants" id="PNT63136"/>
    </source>
</evidence>
<dbReference type="Proteomes" id="UP000008810">
    <property type="component" value="Chromosome 4"/>
</dbReference>
<dbReference type="AlphaFoldDB" id="A0A2K2CM84"/>
<dbReference type="OrthoDB" id="678339at2759"/>
<protein>
    <submittedName>
        <fullName evidence="5 6">Uncharacterized protein</fullName>
    </submittedName>
</protein>
<dbReference type="EnsemblPlants" id="PNT63137">
    <property type="protein sequence ID" value="PNT63137"/>
    <property type="gene ID" value="BRADI_4g11920v3"/>
</dbReference>
<feature type="domain" description="Disease resistance R13L4/SHOC-2-like LRR" evidence="3">
    <location>
        <begin position="586"/>
        <end position="724"/>
    </location>
</feature>
<dbReference type="InterPro" id="IPR032675">
    <property type="entry name" value="LRR_dom_sf"/>
</dbReference>
<dbReference type="GO" id="GO:0098542">
    <property type="term" value="P:defense response to other organism"/>
    <property type="evidence" value="ECO:0000318"/>
    <property type="project" value="GO_Central"/>
</dbReference>
<keyword evidence="1" id="KW-0677">Repeat</keyword>